<feature type="transmembrane region" description="Helical" evidence="1">
    <location>
        <begin position="207"/>
        <end position="234"/>
    </location>
</feature>
<accession>A0A916XHP4</accession>
<dbReference type="EMBL" id="BMGG01000006">
    <property type="protein sequence ID" value="GGC74246.1"/>
    <property type="molecule type" value="Genomic_DNA"/>
</dbReference>
<proteinExistence type="predicted"/>
<dbReference type="AlphaFoldDB" id="A0A916XHP4"/>
<feature type="transmembrane region" description="Helical" evidence="1">
    <location>
        <begin position="255"/>
        <end position="274"/>
    </location>
</feature>
<keyword evidence="1" id="KW-0812">Transmembrane</keyword>
<organism evidence="2 3">
    <name type="scientific">Chelatococcus reniformis</name>
    <dbReference type="NCBI Taxonomy" id="1494448"/>
    <lineage>
        <taxon>Bacteria</taxon>
        <taxon>Pseudomonadati</taxon>
        <taxon>Pseudomonadota</taxon>
        <taxon>Alphaproteobacteria</taxon>
        <taxon>Hyphomicrobiales</taxon>
        <taxon>Chelatococcaceae</taxon>
        <taxon>Chelatococcus</taxon>
    </lineage>
</organism>
<feature type="transmembrane region" description="Helical" evidence="1">
    <location>
        <begin position="280"/>
        <end position="301"/>
    </location>
</feature>
<feature type="transmembrane region" description="Helical" evidence="1">
    <location>
        <begin position="313"/>
        <end position="335"/>
    </location>
</feature>
<keyword evidence="1" id="KW-1133">Transmembrane helix</keyword>
<protein>
    <submittedName>
        <fullName evidence="2">Membrane protein</fullName>
    </submittedName>
</protein>
<name>A0A916XHP4_9HYPH</name>
<evidence type="ECO:0000313" key="3">
    <source>
        <dbReference type="Proteomes" id="UP000637002"/>
    </source>
</evidence>
<reference evidence="2" key="2">
    <citation type="submission" date="2020-09" db="EMBL/GenBank/DDBJ databases">
        <authorList>
            <person name="Sun Q."/>
            <person name="Zhou Y."/>
        </authorList>
    </citation>
    <scope>NUCLEOTIDE SEQUENCE</scope>
    <source>
        <strain evidence="2">CGMCC 1.12919</strain>
    </source>
</reference>
<evidence type="ECO:0000313" key="2">
    <source>
        <dbReference type="EMBL" id="GGC74246.1"/>
    </source>
</evidence>
<evidence type="ECO:0000256" key="1">
    <source>
        <dbReference type="SAM" id="Phobius"/>
    </source>
</evidence>
<dbReference type="Pfam" id="PF09991">
    <property type="entry name" value="DUF2232"/>
    <property type="match status" value="1"/>
</dbReference>
<sequence length="355" mass="36637">MFNQSPAAATAAGIAGASPAHDIAGTGLLTLHRQRDSRTMMASLGVGIGCGLVSALLFGVMTTGTPLGVLLSYFAPLPIFIAAVGWPHRTGLLAACVGIAVSTVAIRWSAGLAYGVSLGLPAWWLGYLAMLGRPMPDGKSEWYPTGRLLLWIVAIAAVVTILVPLAQGSSLAAYREAMRRILDAALRGEAGADVPLNLPEGVSQDDVIAVIVAAIPIISAMFFVPIQAFNLWLAGKVVALSGRLARPWPQVSDTLMPRFALALLVAGVGLALLGDGLVSFVAQALCGALAAAFALQGLGALHALTRDKPARPAILGGVYLLLAILNVWMLPLLALGGAVDTLLQRGRTAPPPLKS</sequence>
<dbReference type="InterPro" id="IPR018710">
    <property type="entry name" value="DUF2232"/>
</dbReference>
<keyword evidence="3" id="KW-1185">Reference proteome</keyword>
<feature type="transmembrane region" description="Helical" evidence="1">
    <location>
        <begin position="116"/>
        <end position="136"/>
    </location>
</feature>
<reference evidence="2" key="1">
    <citation type="journal article" date="2014" name="Int. J. Syst. Evol. Microbiol.">
        <title>Complete genome sequence of Corynebacterium casei LMG S-19264T (=DSM 44701T), isolated from a smear-ripened cheese.</title>
        <authorList>
            <consortium name="US DOE Joint Genome Institute (JGI-PGF)"/>
            <person name="Walter F."/>
            <person name="Albersmeier A."/>
            <person name="Kalinowski J."/>
            <person name="Ruckert C."/>
        </authorList>
    </citation>
    <scope>NUCLEOTIDE SEQUENCE</scope>
    <source>
        <strain evidence="2">CGMCC 1.12919</strain>
    </source>
</reference>
<feature type="transmembrane region" description="Helical" evidence="1">
    <location>
        <begin position="148"/>
        <end position="166"/>
    </location>
</feature>
<dbReference type="Proteomes" id="UP000637002">
    <property type="component" value="Unassembled WGS sequence"/>
</dbReference>
<feature type="transmembrane region" description="Helical" evidence="1">
    <location>
        <begin position="41"/>
        <end position="61"/>
    </location>
</feature>
<gene>
    <name evidence="2" type="ORF">GCM10010994_35830</name>
</gene>
<comment type="caution">
    <text evidence="2">The sequence shown here is derived from an EMBL/GenBank/DDBJ whole genome shotgun (WGS) entry which is preliminary data.</text>
</comment>
<keyword evidence="1" id="KW-0472">Membrane</keyword>